<dbReference type="AlphaFoldDB" id="A0A5B1CK72"/>
<evidence type="ECO:0000313" key="1">
    <source>
        <dbReference type="EMBL" id="KAA1260139.1"/>
    </source>
</evidence>
<evidence type="ECO:0000313" key="2">
    <source>
        <dbReference type="Proteomes" id="UP000322699"/>
    </source>
</evidence>
<keyword evidence="2" id="KW-1185">Reference proteome</keyword>
<organism evidence="1 2">
    <name type="scientific">Rubripirellula obstinata</name>
    <dbReference type="NCBI Taxonomy" id="406547"/>
    <lineage>
        <taxon>Bacteria</taxon>
        <taxon>Pseudomonadati</taxon>
        <taxon>Planctomycetota</taxon>
        <taxon>Planctomycetia</taxon>
        <taxon>Pirellulales</taxon>
        <taxon>Pirellulaceae</taxon>
        <taxon>Rubripirellula</taxon>
    </lineage>
</organism>
<proteinExistence type="predicted"/>
<dbReference type="Proteomes" id="UP000322699">
    <property type="component" value="Unassembled WGS sequence"/>
</dbReference>
<protein>
    <submittedName>
        <fullName evidence="1">Uncharacterized protein</fullName>
    </submittedName>
</protein>
<name>A0A5B1CK72_9BACT</name>
<gene>
    <name evidence="1" type="ORF">LF1_26780</name>
</gene>
<accession>A0A5B1CK72</accession>
<sequence length="106" mass="12107">MTAKILIEKFLLVSVHNVLVAHQGRLLQRILKFSMNGTLSRMPCVAELHTAYKLPKLVRIHVNGSCLMRQHGVGEFDCHARFQRDAGTHTDARIMAAFFELKIDFF</sequence>
<comment type="caution">
    <text evidence="1">The sequence shown here is derived from an EMBL/GenBank/DDBJ whole genome shotgun (WGS) entry which is preliminary data.</text>
</comment>
<reference evidence="1 2" key="1">
    <citation type="submission" date="2019-08" db="EMBL/GenBank/DDBJ databases">
        <title>Deep-cultivation of Planctomycetes and their phenomic and genomic characterization uncovers novel biology.</title>
        <authorList>
            <person name="Wiegand S."/>
            <person name="Jogler M."/>
            <person name="Boedeker C."/>
            <person name="Pinto D."/>
            <person name="Vollmers J."/>
            <person name="Rivas-Marin E."/>
            <person name="Kohn T."/>
            <person name="Peeters S.H."/>
            <person name="Heuer A."/>
            <person name="Rast P."/>
            <person name="Oberbeckmann S."/>
            <person name="Bunk B."/>
            <person name="Jeske O."/>
            <person name="Meyerdierks A."/>
            <person name="Storesund J.E."/>
            <person name="Kallscheuer N."/>
            <person name="Luecker S."/>
            <person name="Lage O.M."/>
            <person name="Pohl T."/>
            <person name="Merkel B.J."/>
            <person name="Hornburger P."/>
            <person name="Mueller R.-W."/>
            <person name="Bruemmer F."/>
            <person name="Labrenz M."/>
            <person name="Spormann A.M."/>
            <person name="Op Den Camp H."/>
            <person name="Overmann J."/>
            <person name="Amann R."/>
            <person name="Jetten M.S.M."/>
            <person name="Mascher T."/>
            <person name="Medema M.H."/>
            <person name="Devos D.P."/>
            <person name="Kaster A.-K."/>
            <person name="Ovreas L."/>
            <person name="Rohde M."/>
            <person name="Galperin M.Y."/>
            <person name="Jogler C."/>
        </authorList>
    </citation>
    <scope>NUCLEOTIDE SEQUENCE [LARGE SCALE GENOMIC DNA]</scope>
    <source>
        <strain evidence="1 2">LF1</strain>
    </source>
</reference>
<dbReference type="EMBL" id="VRLW01000001">
    <property type="protein sequence ID" value="KAA1260139.1"/>
    <property type="molecule type" value="Genomic_DNA"/>
</dbReference>